<dbReference type="GO" id="GO:0016192">
    <property type="term" value="P:vesicle-mediated transport"/>
    <property type="evidence" value="ECO:0007669"/>
    <property type="project" value="TreeGrafter"/>
</dbReference>
<protein>
    <submittedName>
        <fullName evidence="3">Rab escort protein 1</fullName>
    </submittedName>
</protein>
<dbReference type="InterPro" id="IPR018203">
    <property type="entry name" value="GDP_dissociation_inhibitor"/>
</dbReference>
<sequence length="518" mass="57203">MGEDASSYPPIEPIKFDLIVVGTGLPKSVIAATASANGKTVLHLDPNSSYGSHYASLFLHDLSNFLNSHPAPPPSTSSNGHDFTPVPLAPRPLYSHVATSSFVPEILDDEHSRKFNIDLCGPRYIDFKSIDSSFVCDASGRLTNVPDSRAAIFKDKSLGLTEKNQLMRFFKLVQQHLGGGENENERISEQDLESPFVEILTKLRLPLKIKSIILYAIAMADYDQDNVELCENVLKTKDGIDRLALYNSSVGRFPNALGAFLYPIYGHGELPQAFCRRAAVKGCIHVLRMPMIALLMDKCTGHYKGVRLSSGQDLFSHQLILDPFSVVPLPLISSPTDSPRENRQILGLEDEKWKVARGICITRSSLRPDTSNFLVVTSIQALHIGSDLAVCPSGMFVLYFCTLCHDANQGIKSLNAAMDSLLTLPKSSHSESSTTVHSEKSAEVKPAVLWKALYIQELTMDQFESINSTAMPDGNFNYNNILDAALKLFQKMYPDEELFPETVSPENPEDDNEFSVES</sequence>
<reference evidence="3 4" key="1">
    <citation type="journal article" date="2018" name="Sci. Data">
        <title>The draft genome sequence of cork oak.</title>
        <authorList>
            <person name="Ramos A.M."/>
            <person name="Usie A."/>
            <person name="Barbosa P."/>
            <person name="Barros P.M."/>
            <person name="Capote T."/>
            <person name="Chaves I."/>
            <person name="Simoes F."/>
            <person name="Abreu I."/>
            <person name="Carrasquinho I."/>
            <person name="Faro C."/>
            <person name="Guimaraes J.B."/>
            <person name="Mendonca D."/>
            <person name="Nobrega F."/>
            <person name="Rodrigues L."/>
            <person name="Saibo N.J.M."/>
            <person name="Varela M.C."/>
            <person name="Egas C."/>
            <person name="Matos J."/>
            <person name="Miguel C.M."/>
            <person name="Oliveira M.M."/>
            <person name="Ricardo C.P."/>
            <person name="Goncalves S."/>
        </authorList>
    </citation>
    <scope>NUCLEOTIDE SEQUENCE [LARGE SCALE GENOMIC DNA]</scope>
    <source>
        <strain evidence="4">cv. HL8</strain>
    </source>
</reference>
<dbReference type="EMBL" id="PKMF04000201">
    <property type="protein sequence ID" value="KAK7843532.1"/>
    <property type="molecule type" value="Genomic_DNA"/>
</dbReference>
<feature type="region of interest" description="Disordered" evidence="2">
    <location>
        <begin position="499"/>
        <end position="518"/>
    </location>
</feature>
<dbReference type="GO" id="GO:0005092">
    <property type="term" value="F:GDP-dissociation inhibitor activity"/>
    <property type="evidence" value="ECO:0007669"/>
    <property type="project" value="InterPro"/>
</dbReference>
<dbReference type="GO" id="GO:0006886">
    <property type="term" value="P:intracellular protein transport"/>
    <property type="evidence" value="ECO:0007669"/>
    <property type="project" value="InterPro"/>
</dbReference>
<evidence type="ECO:0000313" key="4">
    <source>
        <dbReference type="Proteomes" id="UP000237347"/>
    </source>
</evidence>
<dbReference type="PANTHER" id="PTHR11787">
    <property type="entry name" value="RAB GDP-DISSOCIATION INHIBITOR"/>
    <property type="match status" value="1"/>
</dbReference>
<evidence type="ECO:0000256" key="2">
    <source>
        <dbReference type="SAM" id="MobiDB-lite"/>
    </source>
</evidence>
<dbReference type="GO" id="GO:0005634">
    <property type="term" value="C:nucleus"/>
    <property type="evidence" value="ECO:0007669"/>
    <property type="project" value="TreeGrafter"/>
</dbReference>
<keyword evidence="4" id="KW-1185">Reference proteome</keyword>
<organism evidence="3 4">
    <name type="scientific">Quercus suber</name>
    <name type="common">Cork oak</name>
    <dbReference type="NCBI Taxonomy" id="58331"/>
    <lineage>
        <taxon>Eukaryota</taxon>
        <taxon>Viridiplantae</taxon>
        <taxon>Streptophyta</taxon>
        <taxon>Embryophyta</taxon>
        <taxon>Tracheophyta</taxon>
        <taxon>Spermatophyta</taxon>
        <taxon>Magnoliopsida</taxon>
        <taxon>eudicotyledons</taxon>
        <taxon>Gunneridae</taxon>
        <taxon>Pentapetalae</taxon>
        <taxon>rosids</taxon>
        <taxon>fabids</taxon>
        <taxon>Fagales</taxon>
        <taxon>Fagaceae</taxon>
        <taxon>Quercus</taxon>
    </lineage>
</organism>
<dbReference type="PRINTS" id="PR00891">
    <property type="entry name" value="RABGDIREP"/>
</dbReference>
<dbReference type="FunFam" id="1.10.405.10:FF:000008">
    <property type="entry name" value="Rab proteins geranylgeranyltransferase component"/>
    <property type="match status" value="1"/>
</dbReference>
<feature type="compositionally biased region" description="Acidic residues" evidence="2">
    <location>
        <begin position="507"/>
        <end position="518"/>
    </location>
</feature>
<dbReference type="GO" id="GO:0007264">
    <property type="term" value="P:small GTPase-mediated signal transduction"/>
    <property type="evidence" value="ECO:0007669"/>
    <property type="project" value="UniProtKB-UniRule"/>
</dbReference>
<evidence type="ECO:0000256" key="1">
    <source>
        <dbReference type="ARBA" id="ARBA00005593"/>
    </source>
</evidence>
<dbReference type="GO" id="GO:0005829">
    <property type="term" value="C:cytosol"/>
    <property type="evidence" value="ECO:0007669"/>
    <property type="project" value="TreeGrafter"/>
</dbReference>
<dbReference type="Gene3D" id="3.50.50.60">
    <property type="entry name" value="FAD/NAD(P)-binding domain"/>
    <property type="match status" value="1"/>
</dbReference>
<comment type="similarity">
    <text evidence="1">Belongs to the Rab GDI family.</text>
</comment>
<dbReference type="GO" id="GO:0005096">
    <property type="term" value="F:GTPase activator activity"/>
    <property type="evidence" value="ECO:0007669"/>
    <property type="project" value="UniProtKB-UniRule"/>
</dbReference>
<accession>A0AAW0KWD2</accession>
<dbReference type="Gene3D" id="3.30.519.10">
    <property type="entry name" value="Guanine Nucleotide Dissociation Inhibitor, domain 2"/>
    <property type="match status" value="1"/>
</dbReference>
<comment type="caution">
    <text evidence="3">The sequence shown here is derived from an EMBL/GenBank/DDBJ whole genome shotgun (WGS) entry which is preliminary data.</text>
</comment>
<dbReference type="PANTHER" id="PTHR11787:SF4">
    <property type="entry name" value="CHM, RAB ESCORT PROTEIN 1"/>
    <property type="match status" value="1"/>
</dbReference>
<proteinExistence type="inferred from homology"/>
<name>A0AAW0KWD2_QUESU</name>
<dbReference type="SUPFAM" id="SSF51905">
    <property type="entry name" value="FAD/NAD(P)-binding domain"/>
    <property type="match status" value="1"/>
</dbReference>
<dbReference type="Proteomes" id="UP000237347">
    <property type="component" value="Unassembled WGS sequence"/>
</dbReference>
<dbReference type="Gene3D" id="1.10.405.10">
    <property type="entry name" value="Guanine Nucleotide Dissociation Inhibitor, domain 1"/>
    <property type="match status" value="1"/>
</dbReference>
<dbReference type="Pfam" id="PF00996">
    <property type="entry name" value="GDI"/>
    <property type="match status" value="1"/>
</dbReference>
<dbReference type="SUPFAM" id="SSF54373">
    <property type="entry name" value="FAD-linked reductases, C-terminal domain"/>
    <property type="match status" value="1"/>
</dbReference>
<dbReference type="InterPro" id="IPR036188">
    <property type="entry name" value="FAD/NAD-bd_sf"/>
</dbReference>
<dbReference type="GO" id="GO:0005968">
    <property type="term" value="C:Rab-protein geranylgeranyltransferase complex"/>
    <property type="evidence" value="ECO:0007669"/>
    <property type="project" value="UniProtKB-UniRule"/>
</dbReference>
<evidence type="ECO:0000313" key="3">
    <source>
        <dbReference type="EMBL" id="KAK7843532.1"/>
    </source>
</evidence>
<dbReference type="AlphaFoldDB" id="A0AAW0KWD2"/>
<gene>
    <name evidence="3" type="primary">REP_2</name>
    <name evidence="3" type="ORF">CFP56_012413</name>
</gene>